<organism evidence="2 3">
    <name type="scientific">Rubripirellula reticaptiva</name>
    <dbReference type="NCBI Taxonomy" id="2528013"/>
    <lineage>
        <taxon>Bacteria</taxon>
        <taxon>Pseudomonadati</taxon>
        <taxon>Planctomycetota</taxon>
        <taxon>Planctomycetia</taxon>
        <taxon>Pirellulales</taxon>
        <taxon>Pirellulaceae</taxon>
        <taxon>Rubripirellula</taxon>
    </lineage>
</organism>
<accession>A0A5C6FBB9</accession>
<dbReference type="Proteomes" id="UP000317977">
    <property type="component" value="Unassembled WGS sequence"/>
</dbReference>
<dbReference type="EMBL" id="SJPX01000001">
    <property type="protein sequence ID" value="TWU57860.1"/>
    <property type="molecule type" value="Genomic_DNA"/>
</dbReference>
<protein>
    <recommendedName>
        <fullName evidence="4">Secreted protein</fullName>
    </recommendedName>
</protein>
<evidence type="ECO:0000313" key="3">
    <source>
        <dbReference type="Proteomes" id="UP000317977"/>
    </source>
</evidence>
<name>A0A5C6FBB9_9BACT</name>
<evidence type="ECO:0008006" key="4">
    <source>
        <dbReference type="Google" id="ProtNLM"/>
    </source>
</evidence>
<dbReference type="PROSITE" id="PS51257">
    <property type="entry name" value="PROKAR_LIPOPROTEIN"/>
    <property type="match status" value="1"/>
</dbReference>
<keyword evidence="3" id="KW-1185">Reference proteome</keyword>
<dbReference type="RefSeq" id="WP_146532681.1">
    <property type="nucleotide sequence ID" value="NZ_SJPX01000001.1"/>
</dbReference>
<gene>
    <name evidence="2" type="ORF">Poly59_07690</name>
</gene>
<sequence precursor="true">MKKVLPLFAILTLTLALSGCGSGSGEAVINEPVAKDKATIEAEMAAQSAANAPSDYKRPGQK</sequence>
<comment type="caution">
    <text evidence="2">The sequence shown here is derived from an EMBL/GenBank/DDBJ whole genome shotgun (WGS) entry which is preliminary data.</text>
</comment>
<dbReference type="AlphaFoldDB" id="A0A5C6FBB9"/>
<evidence type="ECO:0000313" key="2">
    <source>
        <dbReference type="EMBL" id="TWU57860.1"/>
    </source>
</evidence>
<proteinExistence type="predicted"/>
<feature type="signal peptide" evidence="1">
    <location>
        <begin position="1"/>
        <end position="18"/>
    </location>
</feature>
<reference evidence="2 3" key="1">
    <citation type="submission" date="2019-02" db="EMBL/GenBank/DDBJ databases">
        <title>Deep-cultivation of Planctomycetes and their phenomic and genomic characterization uncovers novel biology.</title>
        <authorList>
            <person name="Wiegand S."/>
            <person name="Jogler M."/>
            <person name="Boedeker C."/>
            <person name="Pinto D."/>
            <person name="Vollmers J."/>
            <person name="Rivas-Marin E."/>
            <person name="Kohn T."/>
            <person name="Peeters S.H."/>
            <person name="Heuer A."/>
            <person name="Rast P."/>
            <person name="Oberbeckmann S."/>
            <person name="Bunk B."/>
            <person name="Jeske O."/>
            <person name="Meyerdierks A."/>
            <person name="Storesund J.E."/>
            <person name="Kallscheuer N."/>
            <person name="Luecker S."/>
            <person name="Lage O.M."/>
            <person name="Pohl T."/>
            <person name="Merkel B.J."/>
            <person name="Hornburger P."/>
            <person name="Mueller R.-W."/>
            <person name="Bruemmer F."/>
            <person name="Labrenz M."/>
            <person name="Spormann A.M."/>
            <person name="Op Den Camp H."/>
            <person name="Overmann J."/>
            <person name="Amann R."/>
            <person name="Jetten M.S.M."/>
            <person name="Mascher T."/>
            <person name="Medema M.H."/>
            <person name="Devos D.P."/>
            <person name="Kaster A.-K."/>
            <person name="Ovreas L."/>
            <person name="Rohde M."/>
            <person name="Galperin M.Y."/>
            <person name="Jogler C."/>
        </authorList>
    </citation>
    <scope>NUCLEOTIDE SEQUENCE [LARGE SCALE GENOMIC DNA]</scope>
    <source>
        <strain evidence="2 3">Poly59</strain>
    </source>
</reference>
<evidence type="ECO:0000256" key="1">
    <source>
        <dbReference type="SAM" id="SignalP"/>
    </source>
</evidence>
<keyword evidence="1" id="KW-0732">Signal</keyword>
<feature type="chain" id="PRO_5022988612" description="Secreted protein" evidence="1">
    <location>
        <begin position="19"/>
        <end position="62"/>
    </location>
</feature>